<dbReference type="EMBL" id="REGN01008415">
    <property type="protein sequence ID" value="RNA03622.1"/>
    <property type="molecule type" value="Genomic_DNA"/>
</dbReference>
<dbReference type="AlphaFoldDB" id="A0A3M7PWQ1"/>
<evidence type="ECO:0000313" key="1">
    <source>
        <dbReference type="EMBL" id="RNA03622.1"/>
    </source>
</evidence>
<reference evidence="1 2" key="1">
    <citation type="journal article" date="2018" name="Sci. Rep.">
        <title>Genomic signatures of local adaptation to the degree of environmental predictability in rotifers.</title>
        <authorList>
            <person name="Franch-Gras L."/>
            <person name="Hahn C."/>
            <person name="Garcia-Roger E.M."/>
            <person name="Carmona M.J."/>
            <person name="Serra M."/>
            <person name="Gomez A."/>
        </authorList>
    </citation>
    <scope>NUCLEOTIDE SEQUENCE [LARGE SCALE GENOMIC DNA]</scope>
    <source>
        <strain evidence="1">HYR1</strain>
    </source>
</reference>
<protein>
    <submittedName>
        <fullName evidence="1">Uncharacterized protein</fullName>
    </submittedName>
</protein>
<comment type="caution">
    <text evidence="1">The sequence shown here is derived from an EMBL/GenBank/DDBJ whole genome shotgun (WGS) entry which is preliminary data.</text>
</comment>
<sequence length="184" mass="22134">MRNSKKILFKTQFYNPSTYEQFLNKLKLKDSFLSEIKINYGTSLKEQKKIETYQFQHIRQIFKENEKDLSSEQLIIKKEVYDKFPSYSTTSNPPYFSLLQITETISKLKNSIVPGYDSLNYSHIKKKYSFSIDNNSKEDKKMRYHYHFFMTSNKGCFAYIKLKKDEKKFVKQIMRSKDLNKKID</sequence>
<keyword evidence="2" id="KW-1185">Reference proteome</keyword>
<accession>A0A3M7PWQ1</accession>
<name>A0A3M7PWQ1_BRAPC</name>
<dbReference type="Proteomes" id="UP000276133">
    <property type="component" value="Unassembled WGS sequence"/>
</dbReference>
<evidence type="ECO:0000313" key="2">
    <source>
        <dbReference type="Proteomes" id="UP000276133"/>
    </source>
</evidence>
<organism evidence="1 2">
    <name type="scientific">Brachionus plicatilis</name>
    <name type="common">Marine rotifer</name>
    <name type="synonym">Brachionus muelleri</name>
    <dbReference type="NCBI Taxonomy" id="10195"/>
    <lineage>
        <taxon>Eukaryota</taxon>
        <taxon>Metazoa</taxon>
        <taxon>Spiralia</taxon>
        <taxon>Gnathifera</taxon>
        <taxon>Rotifera</taxon>
        <taxon>Eurotatoria</taxon>
        <taxon>Monogononta</taxon>
        <taxon>Pseudotrocha</taxon>
        <taxon>Ploima</taxon>
        <taxon>Brachionidae</taxon>
        <taxon>Brachionus</taxon>
    </lineage>
</organism>
<gene>
    <name evidence="1" type="ORF">BpHYR1_029283</name>
</gene>
<proteinExistence type="predicted"/>